<keyword evidence="1" id="KW-0614">Plasmid</keyword>
<protein>
    <submittedName>
        <fullName evidence="1">Uncharacterized protein</fullName>
    </submittedName>
</protein>
<gene>
    <name evidence="1" type="ORF">pH6NP1_p010</name>
</gene>
<name>A0A2S1FI78_9BURK</name>
<geneLocation type="plasmid" evidence="1">
    <name>pH6NP1</name>
</geneLocation>
<evidence type="ECO:0000313" key="1">
    <source>
        <dbReference type="EMBL" id="AWD72211.1"/>
    </source>
</evidence>
<organism evidence="1">
    <name type="scientific">Polaromonas sp. H6N</name>
    <dbReference type="NCBI Taxonomy" id="1840293"/>
    <lineage>
        <taxon>Bacteria</taxon>
        <taxon>Pseudomonadati</taxon>
        <taxon>Pseudomonadota</taxon>
        <taxon>Betaproteobacteria</taxon>
        <taxon>Burkholderiales</taxon>
        <taxon>Comamonadaceae</taxon>
        <taxon>Polaromonas</taxon>
    </lineage>
</organism>
<proteinExistence type="predicted"/>
<dbReference type="EMBL" id="MG869620">
    <property type="protein sequence ID" value="AWD72211.1"/>
    <property type="molecule type" value="Genomic_DNA"/>
</dbReference>
<reference evidence="1" key="1">
    <citation type="submission" date="2018-01" db="EMBL/GenBank/DDBJ databases">
        <title>Plasmids of psychrophilic Polaromonas spp. isolated from Arctic and Antarctic glaciers.</title>
        <authorList>
            <person name="Dziewit L."/>
            <person name="Ciok A."/>
        </authorList>
    </citation>
    <scope>NUCLEOTIDE SEQUENCE</scope>
    <source>
        <plasmid evidence="1">pH6NP1</plasmid>
    </source>
</reference>
<dbReference type="AlphaFoldDB" id="A0A2S1FI78"/>
<sequence>MTQTEIATLMNNLGHSKAEFDPLVSVTFLAEFLERTERTLDKSDYQNLLYVGACIYKLLQGHP</sequence>
<accession>A0A2S1FI78</accession>